<dbReference type="SUPFAM" id="SSF53720">
    <property type="entry name" value="ALDH-like"/>
    <property type="match status" value="1"/>
</dbReference>
<evidence type="ECO:0000313" key="8">
    <source>
        <dbReference type="Proteomes" id="UP001501598"/>
    </source>
</evidence>
<dbReference type="Proteomes" id="UP001501598">
    <property type="component" value="Unassembled WGS sequence"/>
</dbReference>
<keyword evidence="8" id="KW-1185">Reference proteome</keyword>
<dbReference type="EMBL" id="BAABGT010000055">
    <property type="protein sequence ID" value="GAA4550216.1"/>
    <property type="molecule type" value="Genomic_DNA"/>
</dbReference>
<protein>
    <submittedName>
        <fullName evidence="7">Aldehyde dehydrogenase</fullName>
    </submittedName>
</protein>
<proteinExistence type="inferred from homology"/>
<evidence type="ECO:0000259" key="6">
    <source>
        <dbReference type="Pfam" id="PF00171"/>
    </source>
</evidence>
<name>A0ABP8RWH6_9PSEU</name>
<dbReference type="CDD" id="cd07139">
    <property type="entry name" value="ALDH_AldA-Rv0768"/>
    <property type="match status" value="1"/>
</dbReference>
<dbReference type="PANTHER" id="PTHR42804:SF1">
    <property type="entry name" value="ALDEHYDE DEHYDROGENASE-RELATED"/>
    <property type="match status" value="1"/>
</dbReference>
<feature type="region of interest" description="Disordered" evidence="5">
    <location>
        <begin position="16"/>
        <end position="41"/>
    </location>
</feature>
<organism evidence="7 8">
    <name type="scientific">Pseudonocardia xishanensis</name>
    <dbReference type="NCBI Taxonomy" id="630995"/>
    <lineage>
        <taxon>Bacteria</taxon>
        <taxon>Bacillati</taxon>
        <taxon>Actinomycetota</taxon>
        <taxon>Actinomycetes</taxon>
        <taxon>Pseudonocardiales</taxon>
        <taxon>Pseudonocardiaceae</taxon>
        <taxon>Pseudonocardia</taxon>
    </lineage>
</organism>
<dbReference type="InterPro" id="IPR029510">
    <property type="entry name" value="Ald_DH_CS_GLU"/>
</dbReference>
<dbReference type="Gene3D" id="3.40.605.10">
    <property type="entry name" value="Aldehyde Dehydrogenase, Chain A, domain 1"/>
    <property type="match status" value="1"/>
</dbReference>
<evidence type="ECO:0000256" key="3">
    <source>
        <dbReference type="PROSITE-ProRule" id="PRU10007"/>
    </source>
</evidence>
<comment type="caution">
    <text evidence="7">The sequence shown here is derived from an EMBL/GenBank/DDBJ whole genome shotgun (WGS) entry which is preliminary data.</text>
</comment>
<dbReference type="PROSITE" id="PS00687">
    <property type="entry name" value="ALDEHYDE_DEHYDR_GLU"/>
    <property type="match status" value="1"/>
</dbReference>
<sequence>MVSTYDEFYIGGGWERPRSRERNTVRSPNTRETVGEVPAGAPEDIDAAVAAARRQFDDPAGWSRMDVAERAAVLHRFADEIAKRAGETATAVSTQNGMPIAMAMQVEAVFPEFLLRYFADLARDTPVEERRPGVRGGTTVVTASPVGVVAAIVPWNGPQTQSMLKVAPALAAGCCVVLKPAPETVLDAYLTAQAAEAAGLPPGVLNVVPGNGLVGAHLVGHPGVDKVSFTGSTRAGREIGETCGRLIRPVTLELGGKSASIVLDDADLSSVADAFFDATLALSGQICHLGTRVLAPRSRYREIVDFVSDLASSAPIGSSLDPGTRVGPLVSERQRSRVESYIARGVAEGGRITVGGRRPDGMDAGWFVEPTVFTELDNSTTLAREEIFGPVLTVIPYSDTDEAIAIANDSDYGLGGTVWTTDEERGEAVAKRVETGTIGVNFYANDPGAPFGGVKASGIGREFGPEGLRAVQTLKSIYRRS</sequence>
<dbReference type="Gene3D" id="3.40.309.10">
    <property type="entry name" value="Aldehyde Dehydrogenase, Chain A, domain 2"/>
    <property type="match status" value="1"/>
</dbReference>
<comment type="similarity">
    <text evidence="1 4">Belongs to the aldehyde dehydrogenase family.</text>
</comment>
<feature type="active site" evidence="3">
    <location>
        <position position="253"/>
    </location>
</feature>
<evidence type="ECO:0000313" key="7">
    <source>
        <dbReference type="EMBL" id="GAA4550216.1"/>
    </source>
</evidence>
<evidence type="ECO:0000256" key="1">
    <source>
        <dbReference type="ARBA" id="ARBA00009986"/>
    </source>
</evidence>
<dbReference type="Pfam" id="PF00171">
    <property type="entry name" value="Aldedh"/>
    <property type="match status" value="1"/>
</dbReference>
<gene>
    <name evidence="7" type="ORF">GCM10023175_39880</name>
</gene>
<dbReference type="InterPro" id="IPR016163">
    <property type="entry name" value="Ald_DH_C"/>
</dbReference>
<feature type="domain" description="Aldehyde dehydrogenase" evidence="6">
    <location>
        <begin position="15"/>
        <end position="477"/>
    </location>
</feature>
<accession>A0ABP8RWH6</accession>
<keyword evidence="2 4" id="KW-0560">Oxidoreductase</keyword>
<dbReference type="InterPro" id="IPR015590">
    <property type="entry name" value="Aldehyde_DH_dom"/>
</dbReference>
<dbReference type="PANTHER" id="PTHR42804">
    <property type="entry name" value="ALDEHYDE DEHYDROGENASE"/>
    <property type="match status" value="1"/>
</dbReference>
<evidence type="ECO:0000256" key="4">
    <source>
        <dbReference type="RuleBase" id="RU003345"/>
    </source>
</evidence>
<dbReference type="InterPro" id="IPR016161">
    <property type="entry name" value="Ald_DH/histidinol_DH"/>
</dbReference>
<evidence type="ECO:0000256" key="2">
    <source>
        <dbReference type="ARBA" id="ARBA00023002"/>
    </source>
</evidence>
<reference evidence="8" key="1">
    <citation type="journal article" date="2019" name="Int. J. Syst. Evol. Microbiol.">
        <title>The Global Catalogue of Microorganisms (GCM) 10K type strain sequencing project: providing services to taxonomists for standard genome sequencing and annotation.</title>
        <authorList>
            <consortium name="The Broad Institute Genomics Platform"/>
            <consortium name="The Broad Institute Genome Sequencing Center for Infectious Disease"/>
            <person name="Wu L."/>
            <person name="Ma J."/>
        </authorList>
    </citation>
    <scope>NUCLEOTIDE SEQUENCE [LARGE SCALE GENOMIC DNA]</scope>
    <source>
        <strain evidence="8">JCM 17906</strain>
    </source>
</reference>
<dbReference type="InterPro" id="IPR016162">
    <property type="entry name" value="Ald_DH_N"/>
</dbReference>
<evidence type="ECO:0000256" key="5">
    <source>
        <dbReference type="SAM" id="MobiDB-lite"/>
    </source>
</evidence>